<dbReference type="PANTHER" id="PTHR46114">
    <property type="entry name" value="APPLE DOMAIN-CONTAINING PROTEIN"/>
    <property type="match status" value="1"/>
</dbReference>
<gene>
    <name evidence="1" type="ORF">AVEN_219078_1</name>
</gene>
<comment type="caution">
    <text evidence="1">The sequence shown here is derived from an EMBL/GenBank/DDBJ whole genome shotgun (WGS) entry which is preliminary data.</text>
</comment>
<evidence type="ECO:0000313" key="2">
    <source>
        <dbReference type="Proteomes" id="UP000499080"/>
    </source>
</evidence>
<organism evidence="1 2">
    <name type="scientific">Araneus ventricosus</name>
    <name type="common">Orbweaver spider</name>
    <name type="synonym">Epeira ventricosa</name>
    <dbReference type="NCBI Taxonomy" id="182803"/>
    <lineage>
        <taxon>Eukaryota</taxon>
        <taxon>Metazoa</taxon>
        <taxon>Ecdysozoa</taxon>
        <taxon>Arthropoda</taxon>
        <taxon>Chelicerata</taxon>
        <taxon>Arachnida</taxon>
        <taxon>Araneae</taxon>
        <taxon>Araneomorphae</taxon>
        <taxon>Entelegynae</taxon>
        <taxon>Araneoidea</taxon>
        <taxon>Araneidae</taxon>
        <taxon>Araneus</taxon>
    </lineage>
</organism>
<dbReference type="PANTHER" id="PTHR46114:SF1">
    <property type="entry name" value="ZAD DOMAIN-CONTAINING PROTEIN"/>
    <property type="match status" value="1"/>
</dbReference>
<sequence>MLLGQKAGYTKYSYFLRLCDSRARDLHWTKTDWPFHFYSLTSVLLPPLHIKLELMKQFLKSLPKYGECFRYLCSKFRTLSEVKLKEGVFTGPDIRKMLTDSLFSETMGDNEKERCDSFKNVVHRFLENTKDPLYKPIVQRMLTAYEAQGCKMSFKSSFPTLPYSEDQGERFHQDVRDIERRYQGRWDVNMLADYCWMLRRETEDGKRKCVWRSIKEKKKRLHRQKE</sequence>
<name>A0A4Y2G9F1_ARAVE</name>
<dbReference type="Proteomes" id="UP000499080">
    <property type="component" value="Unassembled WGS sequence"/>
</dbReference>
<dbReference type="EMBL" id="BGPR01001292">
    <property type="protein sequence ID" value="GBM50310.1"/>
    <property type="molecule type" value="Genomic_DNA"/>
</dbReference>
<dbReference type="AlphaFoldDB" id="A0A4Y2G9F1"/>
<proteinExistence type="predicted"/>
<accession>A0A4Y2G9F1</accession>
<dbReference type="OrthoDB" id="7999790at2759"/>
<reference evidence="1 2" key="1">
    <citation type="journal article" date="2019" name="Sci. Rep.">
        <title>Orb-weaving spider Araneus ventricosus genome elucidates the spidroin gene catalogue.</title>
        <authorList>
            <person name="Kono N."/>
            <person name="Nakamura H."/>
            <person name="Ohtoshi R."/>
            <person name="Moran D.A.P."/>
            <person name="Shinohara A."/>
            <person name="Yoshida Y."/>
            <person name="Fujiwara M."/>
            <person name="Mori M."/>
            <person name="Tomita M."/>
            <person name="Arakawa K."/>
        </authorList>
    </citation>
    <scope>NUCLEOTIDE SEQUENCE [LARGE SCALE GENOMIC DNA]</scope>
</reference>
<evidence type="ECO:0000313" key="1">
    <source>
        <dbReference type="EMBL" id="GBM50310.1"/>
    </source>
</evidence>
<protein>
    <submittedName>
        <fullName evidence="1">Uncharacterized protein</fullName>
    </submittedName>
</protein>
<keyword evidence="2" id="KW-1185">Reference proteome</keyword>